<reference evidence="2" key="1">
    <citation type="submission" date="2021-01" db="EMBL/GenBank/DDBJ databases">
        <authorList>
            <person name="Corre E."/>
            <person name="Pelletier E."/>
            <person name="Niang G."/>
            <person name="Scheremetjew M."/>
            <person name="Finn R."/>
            <person name="Kale V."/>
            <person name="Holt S."/>
            <person name="Cochrane G."/>
            <person name="Meng A."/>
            <person name="Brown T."/>
            <person name="Cohen L."/>
        </authorList>
    </citation>
    <scope>NUCLEOTIDE SEQUENCE</scope>
    <source>
        <strain evidence="2">B650</strain>
    </source>
</reference>
<proteinExistence type="predicted"/>
<feature type="compositionally biased region" description="Acidic residues" evidence="1">
    <location>
        <begin position="442"/>
        <end position="459"/>
    </location>
</feature>
<evidence type="ECO:0000256" key="1">
    <source>
        <dbReference type="SAM" id="MobiDB-lite"/>
    </source>
</evidence>
<feature type="compositionally biased region" description="Pro residues" evidence="1">
    <location>
        <begin position="24"/>
        <end position="34"/>
    </location>
</feature>
<feature type="compositionally biased region" description="Polar residues" evidence="1">
    <location>
        <begin position="1"/>
        <end position="16"/>
    </location>
</feature>
<evidence type="ECO:0000313" key="2">
    <source>
        <dbReference type="EMBL" id="CAD9597918.1"/>
    </source>
</evidence>
<dbReference type="AlphaFoldDB" id="A0A7S2PHT5"/>
<feature type="region of interest" description="Disordered" evidence="1">
    <location>
        <begin position="350"/>
        <end position="372"/>
    </location>
</feature>
<feature type="region of interest" description="Disordered" evidence="1">
    <location>
        <begin position="1"/>
        <end position="57"/>
    </location>
</feature>
<organism evidence="2">
    <name type="scientific">Leptocylindrus danicus</name>
    <dbReference type="NCBI Taxonomy" id="163516"/>
    <lineage>
        <taxon>Eukaryota</taxon>
        <taxon>Sar</taxon>
        <taxon>Stramenopiles</taxon>
        <taxon>Ochrophyta</taxon>
        <taxon>Bacillariophyta</taxon>
        <taxon>Coscinodiscophyceae</taxon>
        <taxon>Chaetocerotophycidae</taxon>
        <taxon>Leptocylindrales</taxon>
        <taxon>Leptocylindraceae</taxon>
        <taxon>Leptocylindrus</taxon>
    </lineage>
</organism>
<dbReference type="SUPFAM" id="SSF51197">
    <property type="entry name" value="Clavaminate synthase-like"/>
    <property type="match status" value="1"/>
</dbReference>
<sequence>MVNDETTGTSSNSISNKRFKISPTPTPTPLPCPQDNPNHNHAAKENQADERHKSNIPTLAPKSCTYEEFRKVYDRYQVVLFPAGDRSCNDGNRTNTTTCNSNNPVRRADNNVNMIHDIFQSITSEDDRSSWCIENDKSAGTASCSNSDFLRADCPDDGYCSFLVQKDVQVKERLLKGNNKDSSGSLPMVDLPLKWEISDNVDDGSTDGDEQRDIHTSQILHYGPCIWIFFGRNNSKKSMPGRPLHTDSISHDGTWHYQLSGSKTWHLRPTQELLDAWRTFDGAEGDICDVQLPGKDDEWTITCKEGDVILCNTRLWWHRTEISQTCTSDDACAQNLYAPSISYARDVYLDGPPNAHNENDDDNGGSNAVVGEGGMTNVDGLYAANDIEENTIVFTEEDMPDCELHRSSDDPNCKVVELENGSGAIVSIRDIRSGEFFSIAESSDEEEEGSDDCEEEEED</sequence>
<dbReference type="Gene3D" id="2.60.120.650">
    <property type="entry name" value="Cupin"/>
    <property type="match status" value="1"/>
</dbReference>
<evidence type="ECO:0008006" key="3">
    <source>
        <dbReference type="Google" id="ProtNLM"/>
    </source>
</evidence>
<gene>
    <name evidence="2" type="ORF">LDAN0321_LOCUS15661</name>
</gene>
<protein>
    <recommendedName>
        <fullName evidence="3">JmjC domain-containing protein</fullName>
    </recommendedName>
</protein>
<feature type="compositionally biased region" description="Basic and acidic residues" evidence="1">
    <location>
        <begin position="42"/>
        <end position="53"/>
    </location>
</feature>
<name>A0A7S2PHT5_9STRA</name>
<feature type="region of interest" description="Disordered" evidence="1">
    <location>
        <begin position="437"/>
        <end position="459"/>
    </location>
</feature>
<dbReference type="EMBL" id="HBGY01025384">
    <property type="protein sequence ID" value="CAD9597918.1"/>
    <property type="molecule type" value="Transcribed_RNA"/>
</dbReference>
<accession>A0A7S2PHT5</accession>